<dbReference type="EMBL" id="CM037614">
    <property type="protein sequence ID" value="KAH8015407.1"/>
    <property type="molecule type" value="Genomic_DNA"/>
</dbReference>
<name>A0ACB8G7D8_9SAUR</name>
<comment type="caution">
    <text evidence="1">The sequence shown here is derived from an EMBL/GenBank/DDBJ whole genome shotgun (WGS) entry which is preliminary data.</text>
</comment>
<evidence type="ECO:0000313" key="2">
    <source>
        <dbReference type="Proteomes" id="UP000827872"/>
    </source>
</evidence>
<proteinExistence type="predicted"/>
<organism evidence="1 2">
    <name type="scientific">Sphaerodactylus townsendi</name>
    <dbReference type="NCBI Taxonomy" id="933632"/>
    <lineage>
        <taxon>Eukaryota</taxon>
        <taxon>Metazoa</taxon>
        <taxon>Chordata</taxon>
        <taxon>Craniata</taxon>
        <taxon>Vertebrata</taxon>
        <taxon>Euteleostomi</taxon>
        <taxon>Lepidosauria</taxon>
        <taxon>Squamata</taxon>
        <taxon>Bifurcata</taxon>
        <taxon>Gekkota</taxon>
        <taxon>Sphaerodactylidae</taxon>
        <taxon>Sphaerodactylus</taxon>
    </lineage>
</organism>
<dbReference type="Proteomes" id="UP000827872">
    <property type="component" value="Linkage Group LG01"/>
</dbReference>
<accession>A0ACB8G7D8</accession>
<sequence length="1747" mass="192952">MLSDEWTRVICDHAVCEPGRYKISAGMPSSQGPAELKTAAYSPAGASKDRATEVTSPRKRTGKSADFGARSIKSPEVKLSFHTDESSDLPGSRLRHKKLQHPATRKQLEEHMKSRTAAHRWGIPKRVQRSSKHASSSRTSFTISISPAPCTGRLCHWDEIPQAGTEHLQSKAEGFRSRDTTLVSPRRVSLQESGTKQHLLRVAEYPAMLSSEEMHQGKNLRCERETPEKRSHLAMQRPCPPHVLGSQMKSPPHPRQRIQHEWGLPSILQKSLRAFAPPPPDSRVSMKPRAGVYMAAKNLGVEGTAADHTPLSVEEASAPFPDLTFLDRDVKSHLEAHVRSRTAAHRWGLPKLVQDSLGAFHPPELCSQTHKGQPHPQREIHSEGEKSPELCRVKQRAPEKQNICQWKQAAGKHPSSPEKKPPFFTVEALGLLEFHIQSKKVQHMWGLPSAVLKSTRAFAPFPFEKEKNMQHTAKVPTKTCSWARGEVEVITPSLLFLSPEAMLHLDVHLRNMVAKHQWGLPARVQQSLKGFLPPRPSSRPWSAPPLKSFQVAAVGEGRHDDSTPRGRKTTNQKNIHPSEQVATPSRKVEVASFPPPVGRLPFLTGSAQELLEFHIQSKKVQHMWGLPSAVLKSLGVFAPFLREPEKDAQGAGGTPTKRRPRDTEVCISVESLVFLGPDITEGLEAHVRSRTAEHRWGLPKLVQKSLTAFLPLASLPGFGETRQPLLHPDSESPLVPVTPCQIAPERSVRRLPSRREASKELEKEKPTATSSATSAMPSTTSPTAELPFLTNSKQEALEFHIQHKKVQHEWGLPVTVQKSVHAFAPIPQEPHQGGSSTAGGNSAVAGVKDTVAEMGVRTKKPRIPGIVNVAVPSLHFLDADTKENLETHLRNLTIEHRWGVARLVHQTMRAFIPLPSHLDITEMEDLEPPSAYSRDKTLTLSDAQSPTDVAKGTSSEVRHIFCSELLRETEQGGASSLASQQPVFCPGTKQEHAVAIPGETGSWKVGRESPQKSTLQTRPHLKKAAQRQRSRVFDARQDPRTPFHSPSSPEAKKYRSNVSSRSTNLPRARCSSGRISSGRALVPRSSKTALRDRKGRSQQMERGFQRTADSSYSQAGIEQPQAPDISQKQGSRLGWHREKKNPLLHLPPHQPSVRALGKPSYGDLCEARRNLKPPLLPKGSENRPSEAGPRSPDSGGFKQRHLPVPRNQGPLERKRDSQGRPGYDLKAKADSGVAERKSEQGALLFSKEPRPLSTGEVSQFSTEGEWERVGDWDTDEEAGGGRDSLGKQQRGSPKVAEEMPKTETSLKAQPSLKGARSPPVKQSQPSPSSAVCNEKKTDLVKIERQSVLGPGGDGRKTVGGRTSVVVTVRVTGPEGGKNQRAKEEERKMLHRRKEGSTKGLHPGKETFTRHGRSHPLGTPRDTGRLKRESPKKPQEVTKGVREHGNYAQFIHAKFIQDLYAKEVPVKLSLLGTIVERKLGLRQGLHIWLQSQRGDRGSQKGAKKTAETSQPPNPQVARTAQAKRLEAQSRGSRGVVAPSGSHGMLHARPQQSQTSPNSEVRREKQPDSAKMERQRALGSGGGRRRMVGREASVVETAGITGPEGGKNQRAKKEEEKMLHRKKEGTKKGPHPGKETLVRHGRSHPLGTSRDTGQIKREALKKPQKVSEGVREHGNHAQFIQDLYAKEVPGKLSLLGTIVERKLGLRQGLRIWLQSQKGERGAPQGSKVEHRNVKSKQGPSTKHRRLQMV</sequence>
<protein>
    <submittedName>
        <fullName evidence="1">Uncharacterized protein</fullName>
    </submittedName>
</protein>
<evidence type="ECO:0000313" key="1">
    <source>
        <dbReference type="EMBL" id="KAH8015407.1"/>
    </source>
</evidence>
<gene>
    <name evidence="1" type="ORF">K3G42_003471</name>
</gene>
<keyword evidence="2" id="KW-1185">Reference proteome</keyword>
<reference evidence="1" key="1">
    <citation type="submission" date="2021-08" db="EMBL/GenBank/DDBJ databases">
        <title>The first chromosome-level gecko genome reveals the dynamic sex chromosomes of Neotropical dwarf geckos (Sphaerodactylidae: Sphaerodactylus).</title>
        <authorList>
            <person name="Pinto B.J."/>
            <person name="Keating S.E."/>
            <person name="Gamble T."/>
        </authorList>
    </citation>
    <scope>NUCLEOTIDE SEQUENCE</scope>
    <source>
        <strain evidence="1">TG3544</strain>
    </source>
</reference>